<organism evidence="8">
    <name type="scientific">Camponotus floridanus</name>
    <name type="common">Florida carpenter ant</name>
    <dbReference type="NCBI Taxonomy" id="104421"/>
    <lineage>
        <taxon>Eukaryota</taxon>
        <taxon>Metazoa</taxon>
        <taxon>Ecdysozoa</taxon>
        <taxon>Arthropoda</taxon>
        <taxon>Hexapoda</taxon>
        <taxon>Insecta</taxon>
        <taxon>Pterygota</taxon>
        <taxon>Neoptera</taxon>
        <taxon>Endopterygota</taxon>
        <taxon>Hymenoptera</taxon>
        <taxon>Apocrita</taxon>
        <taxon>Aculeata</taxon>
        <taxon>Formicoidea</taxon>
        <taxon>Formicidae</taxon>
        <taxon>Formicinae</taxon>
        <taxon>Camponotus</taxon>
    </lineage>
</organism>
<dbReference type="GO" id="GO:0005509">
    <property type="term" value="F:calcium ion binding"/>
    <property type="evidence" value="ECO:0007669"/>
    <property type="project" value="InterPro"/>
</dbReference>
<dbReference type="InterPro" id="IPR053257">
    <property type="entry name" value="Cu-only_SOD"/>
</dbReference>
<dbReference type="InterPro" id="IPR018247">
    <property type="entry name" value="EF_Hand_1_Ca_BS"/>
</dbReference>
<evidence type="ECO:0000259" key="6">
    <source>
        <dbReference type="PROSITE" id="PS50222"/>
    </source>
</evidence>
<feature type="chain" id="PRO_5012903809" evidence="5">
    <location>
        <begin position="16"/>
        <end position="1243"/>
    </location>
</feature>
<dbReference type="OMA" id="GIWGKSL"/>
<dbReference type="Gene3D" id="1.10.238.10">
    <property type="entry name" value="EF-hand"/>
    <property type="match status" value="2"/>
</dbReference>
<dbReference type="EMBL" id="GL437183">
    <property type="protein sequence ID" value="EFN70893.1"/>
    <property type="molecule type" value="Genomic_DNA"/>
</dbReference>
<feature type="compositionally biased region" description="Low complexity" evidence="4">
    <location>
        <begin position="1069"/>
        <end position="1080"/>
    </location>
</feature>
<dbReference type="PANTHER" id="PTHR20910">
    <property type="entry name" value="AGAP001623-PA"/>
    <property type="match status" value="1"/>
</dbReference>
<protein>
    <submittedName>
        <fullName evidence="7">Myosin regulatory light chain 2</fullName>
    </submittedName>
</protein>
<dbReference type="SMART" id="SM00054">
    <property type="entry name" value="EFh"/>
    <property type="match status" value="2"/>
</dbReference>
<keyword evidence="5" id="KW-0732">Signal</keyword>
<dbReference type="InterPro" id="IPR036423">
    <property type="entry name" value="SOD-like_Cu/Zn_dom_sf"/>
</dbReference>
<keyword evidence="2" id="KW-0677">Repeat</keyword>
<dbReference type="InterPro" id="IPR001424">
    <property type="entry name" value="SOD_Cu_Zn_dom"/>
</dbReference>
<feature type="region of interest" description="Disordered" evidence="4">
    <location>
        <begin position="1039"/>
        <end position="1091"/>
    </location>
</feature>
<dbReference type="AlphaFoldDB" id="E2A6Q3"/>
<evidence type="ECO:0000313" key="7">
    <source>
        <dbReference type="EMBL" id="EFN70893.1"/>
    </source>
</evidence>
<dbReference type="FunCoup" id="E2A6Q3">
    <property type="interactions" value="5"/>
</dbReference>
<dbReference type="PROSITE" id="PS50222">
    <property type="entry name" value="EF_HAND_2"/>
    <property type="match status" value="1"/>
</dbReference>
<dbReference type="OrthoDB" id="429467at2759"/>
<dbReference type="InParanoid" id="E2A6Q3"/>
<dbReference type="InterPro" id="IPR011992">
    <property type="entry name" value="EF-hand-dom_pair"/>
</dbReference>
<dbReference type="GO" id="GO:0009791">
    <property type="term" value="P:post-embryonic development"/>
    <property type="evidence" value="ECO:0007669"/>
    <property type="project" value="UniProtKB-ARBA"/>
</dbReference>
<keyword evidence="8" id="KW-1185">Reference proteome</keyword>
<evidence type="ECO:0000256" key="1">
    <source>
        <dbReference type="ARBA" id="ARBA00022723"/>
    </source>
</evidence>
<keyword evidence="3" id="KW-0106">Calcium</keyword>
<evidence type="ECO:0000256" key="5">
    <source>
        <dbReference type="SAM" id="SignalP"/>
    </source>
</evidence>
<evidence type="ECO:0000313" key="8">
    <source>
        <dbReference type="Proteomes" id="UP000000311"/>
    </source>
</evidence>
<dbReference type="SUPFAM" id="SSF49329">
    <property type="entry name" value="Cu,Zn superoxide dismutase-like"/>
    <property type="match status" value="4"/>
</dbReference>
<dbReference type="Gene3D" id="2.60.40.200">
    <property type="entry name" value="Superoxide dismutase, copper/zinc binding domain"/>
    <property type="match status" value="4"/>
</dbReference>
<keyword evidence="1" id="KW-0479">Metal-binding</keyword>
<feature type="signal peptide" evidence="5">
    <location>
        <begin position="1"/>
        <end position="15"/>
    </location>
</feature>
<dbReference type="InterPro" id="IPR002048">
    <property type="entry name" value="EF_hand_dom"/>
</dbReference>
<sequence>MQWFLLLCYATIASSLKLAAYISSGGLHGEIRFERATESSVRIRYSLKATLQYPDQQWLWSVTQFPVDYTIINDRCDKRYIGERYNVLEKNIEKFAQARFYGPVAGIVLFRWLGGQLGVDEPTDTIINANLHHIRGQKLQSLNYTEHNWKIYVTDIFEAGKDKDNCNILQNVFDPHTSGVGKSIGDVDVRLGKIKIAINTQEQYKAFYRDPELSLLPADLLGPHRHLYLVIFHPTHEDSFLACAKINHRKPIHTKAVINSHGIKGEVTAIQETPFDPTWINISLTTINDLETRLRYATKLASYRIHELPPEPAKSVGITIDTCLTTKNLFNPLNIVEKTTPPAGNDNYYKNELHMHILYNETDNKGVIPWVCGTFALYTHHTNWQMSMYTAEVVFRYPIVGRILFRQPKDDPEMDTTIIIEHLVYADGNANNTADHRWMIHDNPPGKDFYNWTARCLSAGSPYNPYKVEWKSDSSCSIAEPLLCRLGDLTRHETLEIAGRKANASELTRKLFTDTMLPLSGSHALFGKSLVIYDDHGPVARGERLACSIIGGVYRRKAVVKDWFGNGEQISLKGKLELLQQTEYDATNVEVSLEGLNGKMSGYHVHMTPVENDLEFPCEGTSLYGHWNPLGVDTNKVPATEEGTLDQYEMGDLSGKYGSLDNKKRYAITYNDTMLPLFGPRSILGRSIVIHKKEKNLRWACSTIERGYSPTEASELRAIASFHHPQGFVYGYIKMTQLVYKDGSQSETVIEVNLRHPGKHDRNITKNHNWAIYVNPVGVDATVKVKDTRCVAGGYMWNPYFTQLADPLNDDLYRQECGPDLPLRCYVGDISARVGPINIGEKRQVFTDQNFPLGGSVSAIGRSIVIYDKDFASNRFACANIVPDNNIVKYANIRKPPRFVAAQFLEDVRKVMGIPEWMLSIDSRKTKILHNGACIQFLLHFKGPIVNKLEQDFSRLISIGKLEAPSLDIPGYIPTKRKSTLGHRQCGVRDPNEKNRRCTRVPGALLLGQPPARLGGGDPQKLLRQVQLYDSDSWFVADKEKKKKTKKKEEAAPAPEPEPAPAEEKPATPKDSGSTRASSRGSRKAKRSGSSVFSMFSQKQVAEFKEAFQLMDADKDGIIGKNDLRAAFDSVGRLASDKELDEMLNEASAPINFTQLLNLFAVRMSGSGGTDDDDVVINAFKTFDVDGKIDGERLRHALMTWGDKFTSKEVDDAFDQMFIDDKGFIDTASLIAMLTGTGEEEEE</sequence>
<dbReference type="SUPFAM" id="SSF47473">
    <property type="entry name" value="EF-hand"/>
    <property type="match status" value="1"/>
</dbReference>
<name>E2A6Q3_CAMFO</name>
<evidence type="ECO:0000256" key="2">
    <source>
        <dbReference type="ARBA" id="ARBA00022737"/>
    </source>
</evidence>
<evidence type="ECO:0000256" key="3">
    <source>
        <dbReference type="ARBA" id="ARBA00022837"/>
    </source>
</evidence>
<reference evidence="7 8" key="1">
    <citation type="journal article" date="2010" name="Science">
        <title>Genomic comparison of the ants Camponotus floridanus and Harpegnathos saltator.</title>
        <authorList>
            <person name="Bonasio R."/>
            <person name="Zhang G."/>
            <person name="Ye C."/>
            <person name="Mutti N.S."/>
            <person name="Fang X."/>
            <person name="Qin N."/>
            <person name="Donahue G."/>
            <person name="Yang P."/>
            <person name="Li Q."/>
            <person name="Li C."/>
            <person name="Zhang P."/>
            <person name="Huang Z."/>
            <person name="Berger S.L."/>
            <person name="Reinberg D."/>
            <person name="Wang J."/>
            <person name="Liebig J."/>
        </authorList>
    </citation>
    <scope>NUCLEOTIDE SEQUENCE [LARGE SCALE GENOMIC DNA]</scope>
    <source>
        <strain evidence="8">C129</strain>
    </source>
</reference>
<dbReference type="Pfam" id="PF00080">
    <property type="entry name" value="Sod_Cu"/>
    <property type="match status" value="1"/>
</dbReference>
<dbReference type="PROSITE" id="PS00018">
    <property type="entry name" value="EF_HAND_1"/>
    <property type="match status" value="1"/>
</dbReference>
<dbReference type="FunFam" id="1.10.238.10:FF:000007">
    <property type="entry name" value="Putative myosin regulatory light chain sqh"/>
    <property type="match status" value="1"/>
</dbReference>
<dbReference type="Proteomes" id="UP000000311">
    <property type="component" value="Unassembled WGS sequence"/>
</dbReference>
<evidence type="ECO:0000256" key="4">
    <source>
        <dbReference type="SAM" id="MobiDB-lite"/>
    </source>
</evidence>
<gene>
    <name evidence="7" type="ORF">EAG_05642</name>
</gene>
<dbReference type="CDD" id="cd00051">
    <property type="entry name" value="EFh"/>
    <property type="match status" value="1"/>
</dbReference>
<accession>E2A6Q3</accession>
<feature type="domain" description="EF-hand" evidence="6">
    <location>
        <begin position="1099"/>
        <end position="1134"/>
    </location>
</feature>
<dbReference type="GO" id="GO:0006801">
    <property type="term" value="P:superoxide metabolic process"/>
    <property type="evidence" value="ECO:0007669"/>
    <property type="project" value="InterPro"/>
</dbReference>
<dbReference type="PANTHER" id="PTHR20910:SF1">
    <property type="entry name" value="SUPEROXIDE DISMUTASE COPPER_ZINC BINDING DOMAIN-CONTAINING PROTEIN"/>
    <property type="match status" value="1"/>
</dbReference>
<proteinExistence type="predicted"/>